<feature type="transmembrane region" description="Helical" evidence="8">
    <location>
        <begin position="176"/>
        <end position="196"/>
    </location>
</feature>
<evidence type="ECO:0000256" key="5">
    <source>
        <dbReference type="ARBA" id="ARBA00023224"/>
    </source>
</evidence>
<feature type="domain" description="HAMP" evidence="10">
    <location>
        <begin position="199"/>
        <end position="252"/>
    </location>
</feature>
<name>A0ABR7RW87_AQUAC</name>
<dbReference type="SMART" id="SM00304">
    <property type="entry name" value="HAMP"/>
    <property type="match status" value="1"/>
</dbReference>
<dbReference type="PANTHER" id="PTHR32089">
    <property type="entry name" value="METHYL-ACCEPTING CHEMOTAXIS PROTEIN MCPB"/>
    <property type="match status" value="1"/>
</dbReference>
<evidence type="ECO:0000256" key="7">
    <source>
        <dbReference type="PROSITE-ProRule" id="PRU00284"/>
    </source>
</evidence>
<dbReference type="PROSITE" id="PS50885">
    <property type="entry name" value="HAMP"/>
    <property type="match status" value="1"/>
</dbReference>
<dbReference type="Pfam" id="PF00015">
    <property type="entry name" value="MCPsignal"/>
    <property type="match status" value="1"/>
</dbReference>
<evidence type="ECO:0000256" key="4">
    <source>
        <dbReference type="ARBA" id="ARBA00023136"/>
    </source>
</evidence>
<organism evidence="11 12">
    <name type="scientific">Aquipseudomonas alcaligenes</name>
    <name type="common">Pseudomonas alcaligenes</name>
    <dbReference type="NCBI Taxonomy" id="43263"/>
    <lineage>
        <taxon>Bacteria</taxon>
        <taxon>Pseudomonadati</taxon>
        <taxon>Pseudomonadota</taxon>
        <taxon>Gammaproteobacteria</taxon>
        <taxon>Pseudomonadales</taxon>
        <taxon>Pseudomonadaceae</taxon>
        <taxon>Aquipseudomonas</taxon>
    </lineage>
</organism>
<dbReference type="InterPro" id="IPR029095">
    <property type="entry name" value="NarX-like_N"/>
</dbReference>
<evidence type="ECO:0000256" key="1">
    <source>
        <dbReference type="ARBA" id="ARBA00004141"/>
    </source>
</evidence>
<feature type="domain" description="Methyl-accepting transducer" evidence="9">
    <location>
        <begin position="257"/>
        <end position="493"/>
    </location>
</feature>
<dbReference type="SMART" id="SM00283">
    <property type="entry name" value="MA"/>
    <property type="match status" value="1"/>
</dbReference>
<evidence type="ECO:0000259" key="10">
    <source>
        <dbReference type="PROSITE" id="PS50885"/>
    </source>
</evidence>
<comment type="caution">
    <text evidence="11">The sequence shown here is derived from an EMBL/GenBank/DDBJ whole genome shotgun (WGS) entry which is preliminary data.</text>
</comment>
<reference evidence="11 12" key="1">
    <citation type="submission" date="2016-06" db="EMBL/GenBank/DDBJ databases">
        <authorList>
            <person name="Ramos C."/>
            <person name="Pintado A."/>
            <person name="Crespo-Gomez J.I."/>
        </authorList>
    </citation>
    <scope>NUCLEOTIDE SEQUENCE [LARGE SCALE GENOMIC DNA]</scope>
    <source>
        <strain evidence="11 12">AVO110</strain>
    </source>
</reference>
<dbReference type="InterPro" id="IPR003660">
    <property type="entry name" value="HAMP_dom"/>
</dbReference>
<dbReference type="Pfam" id="PF13675">
    <property type="entry name" value="PilJ"/>
    <property type="match status" value="1"/>
</dbReference>
<keyword evidence="4 8" id="KW-0472">Membrane</keyword>
<evidence type="ECO:0000313" key="12">
    <source>
        <dbReference type="Proteomes" id="UP000744555"/>
    </source>
</evidence>
<dbReference type="SUPFAM" id="SSF58104">
    <property type="entry name" value="Methyl-accepting chemotaxis protein (MCP) signaling domain"/>
    <property type="match status" value="1"/>
</dbReference>
<evidence type="ECO:0000256" key="6">
    <source>
        <dbReference type="ARBA" id="ARBA00029447"/>
    </source>
</evidence>
<dbReference type="RefSeq" id="WP_187804099.1">
    <property type="nucleotide sequence ID" value="NZ_LZEU01000001.1"/>
</dbReference>
<evidence type="ECO:0000313" key="11">
    <source>
        <dbReference type="EMBL" id="MBC9248939.1"/>
    </source>
</evidence>
<proteinExistence type="inferred from homology"/>
<dbReference type="PROSITE" id="PS50111">
    <property type="entry name" value="CHEMOTAXIS_TRANSDUC_2"/>
    <property type="match status" value="1"/>
</dbReference>
<evidence type="ECO:0000256" key="3">
    <source>
        <dbReference type="ARBA" id="ARBA00022989"/>
    </source>
</evidence>
<gene>
    <name evidence="11" type="ORF">A9179_01495</name>
</gene>
<dbReference type="Gene3D" id="1.10.287.950">
    <property type="entry name" value="Methyl-accepting chemotaxis protein"/>
    <property type="match status" value="1"/>
</dbReference>
<feature type="transmembrane region" description="Helical" evidence="8">
    <location>
        <begin position="24"/>
        <end position="43"/>
    </location>
</feature>
<keyword evidence="5 7" id="KW-0807">Transducer</keyword>
<dbReference type="InterPro" id="IPR004089">
    <property type="entry name" value="MCPsignal_dom"/>
</dbReference>
<keyword evidence="2 8" id="KW-0812">Transmembrane</keyword>
<evidence type="ECO:0000256" key="2">
    <source>
        <dbReference type="ARBA" id="ARBA00022692"/>
    </source>
</evidence>
<comment type="similarity">
    <text evidence="6">Belongs to the methyl-accepting chemotaxis (MCP) protein family.</text>
</comment>
<evidence type="ECO:0000256" key="8">
    <source>
        <dbReference type="SAM" id="Phobius"/>
    </source>
</evidence>
<dbReference type="Proteomes" id="UP000744555">
    <property type="component" value="Unassembled WGS sequence"/>
</dbReference>
<keyword evidence="12" id="KW-1185">Reference proteome</keyword>
<comment type="subcellular location">
    <subcellularLocation>
        <location evidence="1">Membrane</location>
        <topology evidence="1">Multi-pass membrane protein</topology>
    </subcellularLocation>
</comment>
<dbReference type="CDD" id="cd11386">
    <property type="entry name" value="MCP_signal"/>
    <property type="match status" value="1"/>
</dbReference>
<accession>A0ABR7RW87</accession>
<evidence type="ECO:0000259" key="9">
    <source>
        <dbReference type="PROSITE" id="PS50111"/>
    </source>
</evidence>
<sequence length="529" mass="56644">MSPTQLFDRLLCSIGLRTLNQQFLFSYALMFLLAVVASVALYLSMSVSPETINVAGAQRMLSQKMTKEALLLHQGAIPRSALDATIAQFDQAHRDLLAGNRARNISAIQVPEVQAQMAAVGRLWADFRPRLEQVAGGAQDVDLQGLEAASVTLLKEMNKAVGLLASHVESSQRRQMWLAFACVLGILVLVVLGRQFGLSPLMRDLRAVEVALTRVGGGDFTSGLQGGQQDNEIGRIFAGYNRMQEQVRTLLAQVKDSGERTGWHVDQAASAAGAAGADVRQQHEDLDQVATAMNEMSATVAEVARHAVGAADSARGADGHARTGQQAVRRSAELIEALTGQLQRSGQQIERLEAETAGVGQVLEVITSIAQQTNLLALNAAIEAARAGEAGRGFAVVADEVRTLASRTQQSTGEIQAIIQRLQDGARQAVLAVRQSAGMARENQTHIGEATTVLEHIVGAVDSISAMNAQIATAAEEQSQVAAEIDQRIVHISGLAERSHGDTDRVVEASSEIQAEVRRLNERLGHFRT</sequence>
<protein>
    <submittedName>
        <fullName evidence="11">Chemotaxis protein</fullName>
    </submittedName>
</protein>
<keyword evidence="3 8" id="KW-1133">Transmembrane helix</keyword>
<dbReference type="EMBL" id="LZEU01000001">
    <property type="protein sequence ID" value="MBC9248939.1"/>
    <property type="molecule type" value="Genomic_DNA"/>
</dbReference>
<dbReference type="PANTHER" id="PTHR32089:SF119">
    <property type="entry name" value="METHYL-ACCEPTING CHEMOTAXIS PROTEIN CTPL"/>
    <property type="match status" value="1"/>
</dbReference>